<dbReference type="PANTHER" id="PTHR40266">
    <property type="entry name" value="TOXIN HIGB-1"/>
    <property type="match status" value="1"/>
</dbReference>
<name>N6VHE8_9HYPH</name>
<accession>N6VHE8</accession>
<evidence type="ECO:0000313" key="1">
    <source>
        <dbReference type="EMBL" id="ENN93215.1"/>
    </source>
</evidence>
<sequence length="104" mass="12241">MIHRLTNENNLVIETFADKRCKDLLEGKLPKGFPVTLMRIAQRKLFMLDKAVNLKDLRSPPGNRLEALKGNRYGQYSIRINDQFRICFEWRSNGAYKVEIVDYH</sequence>
<dbReference type="EMBL" id="AGWB01000003">
    <property type="protein sequence ID" value="ENN93215.1"/>
    <property type="molecule type" value="Genomic_DNA"/>
</dbReference>
<dbReference type="RefSeq" id="WP_010702040.1">
    <property type="nucleotide sequence ID" value="NZ_KB915625.1"/>
</dbReference>
<reference evidence="1 2" key="1">
    <citation type="journal article" date="2013" name="PLoS Genet.">
        <title>A gene transfer agent and a dynamic repertoire of secretion systems hold the keys to the explosive radiation of the emerging pathogen Bartonella.</title>
        <authorList>
            <person name="Guy L."/>
            <person name="Nystedt B."/>
            <person name="Toft C."/>
            <person name="Zaremba-Niedzwiedzka K."/>
            <person name="Berglund E.C."/>
            <person name="Granberg F."/>
            <person name="Naslund K."/>
            <person name="Eriksson A.S."/>
            <person name="Andersson S.G."/>
        </authorList>
    </citation>
    <scope>NUCLEOTIDE SEQUENCE [LARGE SCALE GENOMIC DNA]</scope>
    <source>
        <strain evidence="2">m02</strain>
    </source>
</reference>
<proteinExistence type="predicted"/>
<dbReference type="SUPFAM" id="SSF143011">
    <property type="entry name" value="RelE-like"/>
    <property type="match status" value="1"/>
</dbReference>
<dbReference type="Gene3D" id="3.30.2310.20">
    <property type="entry name" value="RelE-like"/>
    <property type="match status" value="1"/>
</dbReference>
<dbReference type="AlphaFoldDB" id="N6VHE8"/>
<dbReference type="HOGENOM" id="CLU_155111_1_1_5"/>
<dbReference type="Proteomes" id="UP000014026">
    <property type="component" value="Unassembled WGS sequence"/>
</dbReference>
<dbReference type="STRING" id="1094492.m02_02190"/>
<gene>
    <name evidence="1" type="ORF">m02_02190</name>
</gene>
<dbReference type="Pfam" id="PF05015">
    <property type="entry name" value="HigB-like_toxin"/>
    <property type="match status" value="1"/>
</dbReference>
<comment type="caution">
    <text evidence="1">The sequence shown here is derived from an EMBL/GenBank/DDBJ whole genome shotgun (WGS) entry which is preliminary data.</text>
</comment>
<dbReference type="InterPro" id="IPR035093">
    <property type="entry name" value="RelE/ParE_toxin_dom_sf"/>
</dbReference>
<dbReference type="PATRIC" id="fig|1094492.3.peg.233"/>
<organism evidence="1 2">
    <name type="scientific">Bartonella bovis m02</name>
    <dbReference type="NCBI Taxonomy" id="1094492"/>
    <lineage>
        <taxon>Bacteria</taxon>
        <taxon>Pseudomonadati</taxon>
        <taxon>Pseudomonadota</taxon>
        <taxon>Alphaproteobacteria</taxon>
        <taxon>Hyphomicrobiales</taxon>
        <taxon>Bartonellaceae</taxon>
        <taxon>Bartonella</taxon>
    </lineage>
</organism>
<dbReference type="PANTHER" id="PTHR40266:SF2">
    <property type="entry name" value="TOXIN HIGB-1"/>
    <property type="match status" value="1"/>
</dbReference>
<protein>
    <submittedName>
        <fullName evidence="1">Killer protein</fullName>
    </submittedName>
</protein>
<evidence type="ECO:0000313" key="2">
    <source>
        <dbReference type="Proteomes" id="UP000014026"/>
    </source>
</evidence>
<dbReference type="InterPro" id="IPR007711">
    <property type="entry name" value="HigB-1"/>
</dbReference>